<dbReference type="RefSeq" id="WP_227739626.1">
    <property type="nucleotide sequence ID" value="NZ_BAOJ01000065.1"/>
</dbReference>
<evidence type="ECO:0008006" key="4">
    <source>
        <dbReference type="Google" id="ProtNLM"/>
    </source>
</evidence>
<dbReference type="Pfam" id="PF12915">
    <property type="entry name" value="DUF3833"/>
    <property type="match status" value="1"/>
</dbReference>
<dbReference type="EMBL" id="BJXJ01000041">
    <property type="protein sequence ID" value="GEM77129.1"/>
    <property type="molecule type" value="Genomic_DNA"/>
</dbReference>
<evidence type="ECO:0000256" key="1">
    <source>
        <dbReference type="SAM" id="SignalP"/>
    </source>
</evidence>
<evidence type="ECO:0000313" key="2">
    <source>
        <dbReference type="EMBL" id="GEM77129.1"/>
    </source>
</evidence>
<keyword evidence="1" id="KW-0732">Signal</keyword>
<comment type="caution">
    <text evidence="2">The sequence shown here is derived from an EMBL/GenBank/DDBJ whole genome shotgun (WGS) entry which is preliminary data.</text>
</comment>
<organism evidence="2 3">
    <name type="scientific">Vibrio sagamiensis NBRC 104589</name>
    <dbReference type="NCBI Taxonomy" id="1219064"/>
    <lineage>
        <taxon>Bacteria</taxon>
        <taxon>Pseudomonadati</taxon>
        <taxon>Pseudomonadota</taxon>
        <taxon>Gammaproteobacteria</taxon>
        <taxon>Vibrionales</taxon>
        <taxon>Vibrionaceae</taxon>
        <taxon>Vibrio</taxon>
    </lineage>
</organism>
<evidence type="ECO:0000313" key="3">
    <source>
        <dbReference type="Proteomes" id="UP000321922"/>
    </source>
</evidence>
<dbReference type="InterPro" id="IPR024409">
    <property type="entry name" value="DUF3833"/>
</dbReference>
<protein>
    <recommendedName>
        <fullName evidence="4">Lipoprotein</fullName>
    </recommendedName>
</protein>
<dbReference type="Proteomes" id="UP000321922">
    <property type="component" value="Unassembled WGS sequence"/>
</dbReference>
<dbReference type="AlphaFoldDB" id="A0A511QIP2"/>
<sequence length="181" mass="21147">MIKLRRFAHYLVLLSSIFLLACSAELDDYHQSTPKFDLFGYFNGHVKAWGMVQDFTDKQTRRFDVDIVGHVEGNQLRLVEDFQFHDGEKSQRVWVINRLKSDRYKGEADDIVGVAVGEEVGNALRWQYDFTLQLDDSEVTVSLDDWLYRQDENHVFNLTKIKKFGLEVGSITLFFQKQAEE</sequence>
<reference evidence="2 3" key="1">
    <citation type="submission" date="2019-07" db="EMBL/GenBank/DDBJ databases">
        <title>Whole genome shotgun sequence of Vibrio sagamiensis NBRC 104589.</title>
        <authorList>
            <person name="Hosoyama A."/>
            <person name="Uohara A."/>
            <person name="Ohji S."/>
            <person name="Ichikawa N."/>
        </authorList>
    </citation>
    <scope>NUCLEOTIDE SEQUENCE [LARGE SCALE GENOMIC DNA]</scope>
    <source>
        <strain evidence="2 3">NBRC 104589</strain>
    </source>
</reference>
<accession>A0A511QIP2</accession>
<proteinExistence type="predicted"/>
<keyword evidence="3" id="KW-1185">Reference proteome</keyword>
<feature type="signal peptide" evidence="1">
    <location>
        <begin position="1"/>
        <end position="21"/>
    </location>
</feature>
<feature type="chain" id="PRO_5021837830" description="Lipoprotein" evidence="1">
    <location>
        <begin position="22"/>
        <end position="181"/>
    </location>
</feature>
<name>A0A511QIP2_9VIBR</name>
<gene>
    <name evidence="2" type="ORF">VSA01S_32410</name>
</gene>
<dbReference type="PROSITE" id="PS51257">
    <property type="entry name" value="PROKAR_LIPOPROTEIN"/>
    <property type="match status" value="1"/>
</dbReference>